<dbReference type="Proteomes" id="UP000199611">
    <property type="component" value="Unassembled WGS sequence"/>
</dbReference>
<dbReference type="InterPro" id="IPR036866">
    <property type="entry name" value="RibonucZ/Hydroxyglut_hydro"/>
</dbReference>
<keyword evidence="3" id="KW-1185">Reference proteome</keyword>
<protein>
    <submittedName>
        <fullName evidence="2">Ribonuclease BN, tRNA processing enzyme</fullName>
    </submittedName>
</protein>
<dbReference type="SMART" id="SM00849">
    <property type="entry name" value="Lactamase_B"/>
    <property type="match status" value="1"/>
</dbReference>
<gene>
    <name evidence="2" type="ORF">SAMN05660836_02434</name>
</gene>
<dbReference type="SUPFAM" id="SSF56281">
    <property type="entry name" value="Metallo-hydrolase/oxidoreductase"/>
    <property type="match status" value="1"/>
</dbReference>
<name>A0A1I4VRS5_9BACT</name>
<dbReference type="PANTHER" id="PTHR46018">
    <property type="entry name" value="ZINC PHOSPHODIESTERASE ELAC PROTEIN 1"/>
    <property type="match status" value="1"/>
</dbReference>
<dbReference type="GO" id="GO:0042781">
    <property type="term" value="F:3'-tRNA processing endoribonuclease activity"/>
    <property type="evidence" value="ECO:0007669"/>
    <property type="project" value="TreeGrafter"/>
</dbReference>
<dbReference type="InterPro" id="IPR001279">
    <property type="entry name" value="Metallo-B-lactamas"/>
</dbReference>
<dbReference type="CDD" id="cd16272">
    <property type="entry name" value="RNaseZ_MBL-fold"/>
    <property type="match status" value="1"/>
</dbReference>
<dbReference type="RefSeq" id="WP_093396135.1">
    <property type="nucleotide sequence ID" value="NZ_FOUU01000011.1"/>
</dbReference>
<accession>A0A1I4VRS5</accession>
<dbReference type="PANTHER" id="PTHR46018:SF2">
    <property type="entry name" value="ZINC PHOSPHODIESTERASE ELAC PROTEIN 1"/>
    <property type="match status" value="1"/>
</dbReference>
<dbReference type="Gene3D" id="3.60.15.10">
    <property type="entry name" value="Ribonuclease Z/Hydroxyacylglutathione hydrolase-like"/>
    <property type="match status" value="1"/>
</dbReference>
<dbReference type="OrthoDB" id="9800940at2"/>
<dbReference type="STRING" id="39841.SAMN05660836_02434"/>
<sequence>MKVLFVGVGEACDDRFPNTSFVISARSYGNEERNILFDCGFSVPMFYWKYFPDPEFLDLIWISHFHGDHFMGLPALLLRMWEMGRTKPLIVLGQRNIQEVVTEALELAYPGFMSRFRFSLSFLECEPGKDLELNGLRWAFAETDHSKRNLCVAVTSPDGTVCYSGDGRPTSESTALAREATLLVHEAFDVKPAVPGHGTVDSALSTAEEAGVKNLALVHLQRDVRRWHELQIERRLASTKTFQAFLPRPGDRFEF</sequence>
<dbReference type="AlphaFoldDB" id="A0A1I4VRS5"/>
<evidence type="ECO:0000313" key="3">
    <source>
        <dbReference type="Proteomes" id="UP000199611"/>
    </source>
</evidence>
<evidence type="ECO:0000259" key="1">
    <source>
        <dbReference type="SMART" id="SM00849"/>
    </source>
</evidence>
<feature type="domain" description="Metallo-beta-lactamase" evidence="1">
    <location>
        <begin position="17"/>
        <end position="197"/>
    </location>
</feature>
<proteinExistence type="predicted"/>
<organism evidence="2 3">
    <name type="scientific">Thermodesulforhabdus norvegica</name>
    <dbReference type="NCBI Taxonomy" id="39841"/>
    <lineage>
        <taxon>Bacteria</taxon>
        <taxon>Pseudomonadati</taxon>
        <taxon>Thermodesulfobacteriota</taxon>
        <taxon>Syntrophobacteria</taxon>
        <taxon>Syntrophobacterales</taxon>
        <taxon>Thermodesulforhabdaceae</taxon>
        <taxon>Thermodesulforhabdus</taxon>
    </lineage>
</organism>
<dbReference type="EMBL" id="FOUU01000011">
    <property type="protein sequence ID" value="SFN03981.1"/>
    <property type="molecule type" value="Genomic_DNA"/>
</dbReference>
<reference evidence="2 3" key="1">
    <citation type="submission" date="2016-10" db="EMBL/GenBank/DDBJ databases">
        <authorList>
            <person name="de Groot N.N."/>
        </authorList>
    </citation>
    <scope>NUCLEOTIDE SEQUENCE [LARGE SCALE GENOMIC DNA]</scope>
    <source>
        <strain evidence="2 3">DSM 9990</strain>
    </source>
</reference>
<dbReference type="Pfam" id="PF23023">
    <property type="entry name" value="Anti-Pycsar_Apyc1"/>
    <property type="match status" value="1"/>
</dbReference>
<evidence type="ECO:0000313" key="2">
    <source>
        <dbReference type="EMBL" id="SFN03981.1"/>
    </source>
</evidence>